<evidence type="ECO:0000313" key="2">
    <source>
        <dbReference type="Proteomes" id="UP000271554"/>
    </source>
</evidence>
<dbReference type="KEGG" id="shun:DWB77_01097"/>
<dbReference type="RefSeq" id="WP_246033422.1">
    <property type="nucleotide sequence ID" value="NZ_CP032698.1"/>
</dbReference>
<name>A0A387HE59_9ACTN</name>
<evidence type="ECO:0000313" key="1">
    <source>
        <dbReference type="EMBL" id="AYG78988.1"/>
    </source>
</evidence>
<proteinExistence type="predicted"/>
<reference evidence="1 2" key="1">
    <citation type="submission" date="2018-10" db="EMBL/GenBank/DDBJ databases">
        <title>Relationship between Morphology and Antimicrobial Activity in Streptomyces.</title>
        <authorList>
            <person name="Kang H.J."/>
            <person name="Kim S.B."/>
        </authorList>
    </citation>
    <scope>NUCLEOTIDE SEQUENCE [LARGE SCALE GENOMIC DNA]</scope>
    <source>
        <strain evidence="1 2">BH38</strain>
    </source>
</reference>
<keyword evidence="2" id="KW-1185">Reference proteome</keyword>
<organism evidence="1 2">
    <name type="scientific">Streptomyces hundungensis</name>
    <dbReference type="NCBI Taxonomy" id="1077946"/>
    <lineage>
        <taxon>Bacteria</taxon>
        <taxon>Bacillati</taxon>
        <taxon>Actinomycetota</taxon>
        <taxon>Actinomycetes</taxon>
        <taxon>Kitasatosporales</taxon>
        <taxon>Streptomycetaceae</taxon>
        <taxon>Streptomyces</taxon>
    </lineage>
</organism>
<dbReference type="EMBL" id="CP032698">
    <property type="protein sequence ID" value="AYG78988.1"/>
    <property type="molecule type" value="Genomic_DNA"/>
</dbReference>
<gene>
    <name evidence="1" type="ORF">DWB77_01097</name>
</gene>
<protein>
    <submittedName>
        <fullName evidence="1">Uncharacterized protein</fullName>
    </submittedName>
</protein>
<accession>A0A387HE59</accession>
<dbReference type="Proteomes" id="UP000271554">
    <property type="component" value="Chromosome"/>
</dbReference>
<sequence length="130" mass="13354">MNDSTSPASPKAEADSPDLVQVMLGECSPADADAVFEVLGTHFTSDRADVVPHRDEGPRPAAWTGSFCVDHAPGEVAGVLLSGPVTAELQGGPVAVERLRKTLAAAFSVEAAGTSAGDQEVDVQLRLTNA</sequence>
<dbReference type="AlphaFoldDB" id="A0A387HE59"/>